<dbReference type="SUPFAM" id="SSF63411">
    <property type="entry name" value="LuxS/MPP-like metallohydrolase"/>
    <property type="match status" value="2"/>
</dbReference>
<accession>A0A3B1DWD0</accession>
<feature type="domain" description="Peptidase M16 C-terminal" evidence="3">
    <location>
        <begin position="166"/>
        <end position="338"/>
    </location>
</feature>
<reference evidence="4" key="1">
    <citation type="submission" date="2018-06" db="EMBL/GenBank/DDBJ databases">
        <authorList>
            <person name="Zhirakovskaya E."/>
        </authorList>
    </citation>
    <scope>NUCLEOTIDE SEQUENCE</scope>
</reference>
<dbReference type="Pfam" id="PF00675">
    <property type="entry name" value="Peptidase_M16"/>
    <property type="match status" value="1"/>
</dbReference>
<proteinExistence type="inferred from homology"/>
<protein>
    <submittedName>
        <fullName evidence="4">FIG007959: peptidase, M16 family</fullName>
    </submittedName>
</protein>
<dbReference type="PANTHER" id="PTHR11851:SF49">
    <property type="entry name" value="MITOCHONDRIAL-PROCESSING PEPTIDASE SUBUNIT ALPHA"/>
    <property type="match status" value="1"/>
</dbReference>
<dbReference type="Pfam" id="PF05193">
    <property type="entry name" value="Peptidase_M16_C"/>
    <property type="match status" value="1"/>
</dbReference>
<dbReference type="InterPro" id="IPR050361">
    <property type="entry name" value="MPP/UQCRC_Complex"/>
</dbReference>
<evidence type="ECO:0000259" key="2">
    <source>
        <dbReference type="Pfam" id="PF00675"/>
    </source>
</evidence>
<dbReference type="Gene3D" id="3.30.830.10">
    <property type="entry name" value="Metalloenzyme, LuxS/M16 peptidase-like"/>
    <property type="match status" value="2"/>
</dbReference>
<evidence type="ECO:0000259" key="3">
    <source>
        <dbReference type="Pfam" id="PF05193"/>
    </source>
</evidence>
<dbReference type="GO" id="GO:0046872">
    <property type="term" value="F:metal ion binding"/>
    <property type="evidence" value="ECO:0007669"/>
    <property type="project" value="InterPro"/>
</dbReference>
<sequence>MQFHQTKLDNGLQVIAEVNPHAQSVAAGFFVRTGSRDETDDVAGVSHFLEHMAFKGNDTYTADDVNRIFDEIGASYNASTSEELTLFYAAILPEYFPKAFEMLACLIQPTLRQDDFEMEKKVILEEIGMYDDQPGFLAYEKGMSKHFEGHPLGRSILGSNESITALSAEQMQQYHNEHYKSGNIILAVTGNIGWQEIVDLANQYCGEWTGGSFERSIEEANPNNSTSVITREQSVQQHVMQMAKAPHSNHSLRYPAELLTLIIGDDSGSRLFWEIVDPGYAEAAEVGYNEYDGSGTYLTYLSCAPEETTANLQRVQKIYDAVNQDGVTEQELEEAKNKVASRIVLRSERPMGRLSSLGNNWLYRKEYRSVEDDLQTVQSISKKDISELLALYPLAQTTTIGVGPLEAIETV</sequence>
<organism evidence="4">
    <name type="scientific">hydrothermal vent metagenome</name>
    <dbReference type="NCBI Taxonomy" id="652676"/>
    <lineage>
        <taxon>unclassified sequences</taxon>
        <taxon>metagenomes</taxon>
        <taxon>ecological metagenomes</taxon>
    </lineage>
</organism>
<dbReference type="InterPro" id="IPR011249">
    <property type="entry name" value="Metalloenz_LuxS/M16"/>
</dbReference>
<name>A0A3B1DWD0_9ZZZZ</name>
<dbReference type="InterPro" id="IPR011765">
    <property type="entry name" value="Pept_M16_N"/>
</dbReference>
<evidence type="ECO:0000313" key="4">
    <source>
        <dbReference type="EMBL" id="VAX40478.1"/>
    </source>
</evidence>
<dbReference type="EMBL" id="UOGL01000445">
    <property type="protein sequence ID" value="VAX40478.1"/>
    <property type="molecule type" value="Genomic_DNA"/>
</dbReference>
<dbReference type="InterPro" id="IPR007863">
    <property type="entry name" value="Peptidase_M16_C"/>
</dbReference>
<evidence type="ECO:0000256" key="1">
    <source>
        <dbReference type="ARBA" id="ARBA00007261"/>
    </source>
</evidence>
<comment type="similarity">
    <text evidence="1">Belongs to the peptidase M16 family.</text>
</comment>
<feature type="domain" description="Peptidase M16 N-terminal" evidence="2">
    <location>
        <begin position="14"/>
        <end position="158"/>
    </location>
</feature>
<dbReference type="AlphaFoldDB" id="A0A3B1DWD0"/>
<gene>
    <name evidence="4" type="ORF">MNBD_PLANCTO02-195</name>
</gene>
<dbReference type="PANTHER" id="PTHR11851">
    <property type="entry name" value="METALLOPROTEASE"/>
    <property type="match status" value="1"/>
</dbReference>